<proteinExistence type="predicted"/>
<feature type="region of interest" description="Disordered" evidence="1">
    <location>
        <begin position="101"/>
        <end position="202"/>
    </location>
</feature>
<name>A0A7S3FCV7_9EUKA</name>
<dbReference type="AlphaFoldDB" id="A0A7S3FCV7"/>
<dbReference type="EMBL" id="HBHX01059923">
    <property type="protein sequence ID" value="CAE0140143.1"/>
    <property type="molecule type" value="Transcribed_RNA"/>
</dbReference>
<organism evidence="2">
    <name type="scientific">Haptolina ericina</name>
    <dbReference type="NCBI Taxonomy" id="156174"/>
    <lineage>
        <taxon>Eukaryota</taxon>
        <taxon>Haptista</taxon>
        <taxon>Haptophyta</taxon>
        <taxon>Prymnesiophyceae</taxon>
        <taxon>Prymnesiales</taxon>
        <taxon>Prymnesiaceae</taxon>
        <taxon>Haptolina</taxon>
    </lineage>
</organism>
<sequence>MKGEGGDEEIKLHGNRLVLAGQTAAVYCSTLCRRAHAKLKAPSRPVLLCPGPRQRLVEKCRRLPIWMRVIAALAACLLIKVLLPSSPSGVPASRSLAAPIATSQPQHGPNSPPTQATATQHAPAAKPPLSTSSAGGSVTVPGGSRVSTADLRAALSASQPPSHPAPPAEAAPEKSAGKPASKPAGKPAGKPGQAAAAAVPGPACKPASKFDTAFEKCDTSCLVTAKKFHCTLCKCKTCGFCVASVSNAGDGKAGSHAEQPRGKAQDAKGGAHGSKVPATQKF</sequence>
<evidence type="ECO:0000313" key="2">
    <source>
        <dbReference type="EMBL" id="CAE0140143.1"/>
    </source>
</evidence>
<evidence type="ECO:0000256" key="1">
    <source>
        <dbReference type="SAM" id="MobiDB-lite"/>
    </source>
</evidence>
<feature type="compositionally biased region" description="Basic and acidic residues" evidence="1">
    <location>
        <begin position="253"/>
        <end position="266"/>
    </location>
</feature>
<feature type="compositionally biased region" description="Low complexity" evidence="1">
    <location>
        <begin position="113"/>
        <end position="128"/>
    </location>
</feature>
<accession>A0A7S3FCV7</accession>
<protein>
    <submittedName>
        <fullName evidence="2">Uncharacterized protein</fullName>
    </submittedName>
</protein>
<gene>
    <name evidence="2" type="ORF">HERI1096_LOCUS33145</name>
</gene>
<feature type="region of interest" description="Disordered" evidence="1">
    <location>
        <begin position="250"/>
        <end position="282"/>
    </location>
</feature>
<feature type="compositionally biased region" description="Low complexity" evidence="1">
    <location>
        <begin position="177"/>
        <end position="202"/>
    </location>
</feature>
<reference evidence="2" key="1">
    <citation type="submission" date="2021-01" db="EMBL/GenBank/DDBJ databases">
        <authorList>
            <person name="Corre E."/>
            <person name="Pelletier E."/>
            <person name="Niang G."/>
            <person name="Scheremetjew M."/>
            <person name="Finn R."/>
            <person name="Kale V."/>
            <person name="Holt S."/>
            <person name="Cochrane G."/>
            <person name="Meng A."/>
            <person name="Brown T."/>
            <person name="Cohen L."/>
        </authorList>
    </citation>
    <scope>NUCLEOTIDE SEQUENCE</scope>
    <source>
        <strain evidence="2">CCMP281</strain>
    </source>
</reference>